<dbReference type="PROSITE" id="PS51462">
    <property type="entry name" value="NUDIX"/>
    <property type="match status" value="1"/>
</dbReference>
<evidence type="ECO:0000256" key="4">
    <source>
        <dbReference type="ARBA" id="ARBA00022801"/>
    </source>
</evidence>
<comment type="cofactor">
    <cofactor evidence="2">
        <name>Mg(2+)</name>
        <dbReference type="ChEBI" id="CHEBI:18420"/>
    </cofactor>
</comment>
<gene>
    <name evidence="8" type="ORF">NP064_08665</name>
</gene>
<name>A0ABY5KTS0_9CELL</name>
<evidence type="ECO:0000313" key="8">
    <source>
        <dbReference type="EMBL" id="UUI73922.1"/>
    </source>
</evidence>
<keyword evidence="4" id="KW-0378">Hydrolase</keyword>
<protein>
    <submittedName>
        <fullName evidence="8">CoA pyrophosphatase</fullName>
    </submittedName>
</protein>
<dbReference type="EMBL" id="CP101988">
    <property type="protein sequence ID" value="UUI73922.1"/>
    <property type="molecule type" value="Genomic_DNA"/>
</dbReference>
<evidence type="ECO:0000256" key="5">
    <source>
        <dbReference type="ARBA" id="ARBA00022842"/>
    </source>
</evidence>
<keyword evidence="3" id="KW-0479">Metal-binding</keyword>
<evidence type="ECO:0000256" key="3">
    <source>
        <dbReference type="ARBA" id="ARBA00022723"/>
    </source>
</evidence>
<dbReference type="Proteomes" id="UP001316189">
    <property type="component" value="Chromosome"/>
</dbReference>
<organism evidence="8 9">
    <name type="scientific">Cellulomonas chengniuliangii</name>
    <dbReference type="NCBI Taxonomy" id="2968084"/>
    <lineage>
        <taxon>Bacteria</taxon>
        <taxon>Bacillati</taxon>
        <taxon>Actinomycetota</taxon>
        <taxon>Actinomycetes</taxon>
        <taxon>Micrococcales</taxon>
        <taxon>Cellulomonadaceae</taxon>
        <taxon>Cellulomonas</taxon>
    </lineage>
</organism>
<dbReference type="SUPFAM" id="SSF55811">
    <property type="entry name" value="Nudix"/>
    <property type="match status" value="1"/>
</dbReference>
<dbReference type="InterPro" id="IPR015797">
    <property type="entry name" value="NUDIX_hydrolase-like_dom_sf"/>
</dbReference>
<reference evidence="8 9" key="1">
    <citation type="submission" date="2022-07" db="EMBL/GenBank/DDBJ databases">
        <title>Novel species in genus cellulomonas.</title>
        <authorList>
            <person name="Ye L."/>
        </authorList>
    </citation>
    <scope>NUCLEOTIDE SEQUENCE [LARGE SCALE GENOMIC DNA]</scope>
    <source>
        <strain evidence="9">zg-Y338</strain>
    </source>
</reference>
<proteinExistence type="predicted"/>
<dbReference type="RefSeq" id="WP_227569250.1">
    <property type="nucleotide sequence ID" value="NZ_CP101988.1"/>
</dbReference>
<dbReference type="Pfam" id="PF00293">
    <property type="entry name" value="NUDIX"/>
    <property type="match status" value="1"/>
</dbReference>
<dbReference type="InterPro" id="IPR045121">
    <property type="entry name" value="CoAse"/>
</dbReference>
<dbReference type="InterPro" id="IPR000086">
    <property type="entry name" value="NUDIX_hydrolase_dom"/>
</dbReference>
<feature type="domain" description="Nudix hydrolase" evidence="7">
    <location>
        <begin position="46"/>
        <end position="193"/>
    </location>
</feature>
<dbReference type="PANTHER" id="PTHR12992">
    <property type="entry name" value="NUDIX HYDROLASE"/>
    <property type="match status" value="1"/>
</dbReference>
<comment type="cofactor">
    <cofactor evidence="1">
        <name>Mn(2+)</name>
        <dbReference type="ChEBI" id="CHEBI:29035"/>
    </cofactor>
</comment>
<keyword evidence="5" id="KW-0460">Magnesium</keyword>
<keyword evidence="9" id="KW-1185">Reference proteome</keyword>
<evidence type="ECO:0000256" key="6">
    <source>
        <dbReference type="ARBA" id="ARBA00023211"/>
    </source>
</evidence>
<sequence>MTPSDEPRAVAAALTGARTQLEALCDDGADRWSRSGVRSLLRTPLTGRPAAVLVLFGMLDLAPAREPEPPVAAELDVLLTRRAATLGHHPGQVSFPGGRLDPADRGPIEAALREAREETGLDPEGVDVLGVLPPLPVAVSNHLVTPVVGWWSHPSAVAAVDHAETADVFRVPVADLLSPGNRRTATVTRGGVTYRSPAFLAGDHLVWGFTALVLDAMFDTLGWDVPWDASRTIPAPV</sequence>
<evidence type="ECO:0000256" key="2">
    <source>
        <dbReference type="ARBA" id="ARBA00001946"/>
    </source>
</evidence>
<keyword evidence="6" id="KW-0464">Manganese</keyword>
<evidence type="ECO:0000259" key="7">
    <source>
        <dbReference type="PROSITE" id="PS51462"/>
    </source>
</evidence>
<evidence type="ECO:0000256" key="1">
    <source>
        <dbReference type="ARBA" id="ARBA00001936"/>
    </source>
</evidence>
<dbReference type="CDD" id="cd03426">
    <property type="entry name" value="NUDIX_CoAse_Nudt7"/>
    <property type="match status" value="1"/>
</dbReference>
<accession>A0ABY5KTS0</accession>
<dbReference type="PANTHER" id="PTHR12992:SF11">
    <property type="entry name" value="MITOCHONDRIAL COENZYME A DIPHOSPHATASE NUDT8"/>
    <property type="match status" value="1"/>
</dbReference>
<dbReference type="Gene3D" id="3.90.79.10">
    <property type="entry name" value="Nucleoside Triphosphate Pyrophosphohydrolase"/>
    <property type="match status" value="1"/>
</dbReference>
<evidence type="ECO:0000313" key="9">
    <source>
        <dbReference type="Proteomes" id="UP001316189"/>
    </source>
</evidence>